<dbReference type="STRING" id="128403.WA1_02275"/>
<keyword evidence="2 3" id="KW-0175">Coiled coil</keyword>
<dbReference type="Gene3D" id="2.40.30.170">
    <property type="match status" value="1"/>
</dbReference>
<dbReference type="AlphaFoldDB" id="A0A139XH53"/>
<sequence>MTQSHLSISNGVLTTLVAAPLGVMGVLCITVLLPTLKDPQSRIYYSGIGYPALQRVAGKPIQVQTVAATTKTLEDSLAAPGESVPLQEVDVRPLVSGQVEKVYVAEGQLVRRGQPLLQLQTASFQDRVNTARNNVATAEKNVQALQSLAPERLLDLQENVRTAQARLYAAKTRLKAIDNLAEQEVKNNVAAAQARLKTVENKLQQLQLLAQQGAISKFQLYDMQDVYATRKRELLDAQQGVVETENKRFINQDFYITRENDLISAQQALELTQKTLDKELADARLTLENRKIKLQEAMRDLNRTRIYASTDGLVSRVNINIGEIVDSRSSDSLLTLAQNTVFKAYIDQARLNTVKVGDKATVRLIAYPGRTFNGRIIQLNPTVETDATQPRKVGIDRQYTYSVWVTVDELQMSPGLQGYVEFGQTSTRLVIPENSVTHLSAGEGMVMVAETGKAVIKKVKLGRTFDNQREVLEGLKPGELVVLFPGALHPGDAIDSQSARSPKTTPETVYNATFSL</sequence>
<name>A0A139XH53_9CYAN</name>
<dbReference type="PANTHER" id="PTHR32347:SF23">
    <property type="entry name" value="BLL5650 PROTEIN"/>
    <property type="match status" value="1"/>
</dbReference>
<dbReference type="GO" id="GO:0030313">
    <property type="term" value="C:cell envelope"/>
    <property type="evidence" value="ECO:0007669"/>
    <property type="project" value="UniProtKB-SubCell"/>
</dbReference>
<feature type="coiled-coil region" evidence="3">
    <location>
        <begin position="182"/>
        <end position="209"/>
    </location>
</feature>
<dbReference type="OrthoDB" id="9806939at2"/>
<keyword evidence="4" id="KW-0472">Membrane</keyword>
<evidence type="ECO:0000256" key="3">
    <source>
        <dbReference type="SAM" id="Coils"/>
    </source>
</evidence>
<gene>
    <name evidence="7" type="ORF">WA1_02275</name>
</gene>
<evidence type="ECO:0000259" key="6">
    <source>
        <dbReference type="Pfam" id="PF25954"/>
    </source>
</evidence>
<evidence type="ECO:0000259" key="5">
    <source>
        <dbReference type="Pfam" id="PF25917"/>
    </source>
</evidence>
<feature type="domain" description="Multidrug resistance protein MdtA-like barrel-sandwich hybrid" evidence="5">
    <location>
        <begin position="88"/>
        <end position="335"/>
    </location>
</feature>
<dbReference type="Gene3D" id="2.40.420.20">
    <property type="match status" value="1"/>
</dbReference>
<feature type="domain" description="CusB-like beta-barrel" evidence="6">
    <location>
        <begin position="344"/>
        <end position="386"/>
    </location>
</feature>
<dbReference type="SUPFAM" id="SSF111369">
    <property type="entry name" value="HlyD-like secretion proteins"/>
    <property type="match status" value="2"/>
</dbReference>
<dbReference type="Pfam" id="PF25954">
    <property type="entry name" value="Beta-barrel_RND_2"/>
    <property type="match status" value="1"/>
</dbReference>
<evidence type="ECO:0000256" key="2">
    <source>
        <dbReference type="ARBA" id="ARBA00023054"/>
    </source>
</evidence>
<dbReference type="EMBL" id="ANNX02000012">
    <property type="protein sequence ID" value="KYC43993.1"/>
    <property type="molecule type" value="Genomic_DNA"/>
</dbReference>
<dbReference type="PRINTS" id="PR01490">
    <property type="entry name" value="RTXTOXIND"/>
</dbReference>
<dbReference type="Proteomes" id="UP000076925">
    <property type="component" value="Unassembled WGS sequence"/>
</dbReference>
<accession>A0A139XH53</accession>
<comment type="subcellular location">
    <subcellularLocation>
        <location evidence="1">Cell envelope</location>
    </subcellularLocation>
</comment>
<reference evidence="7 8" key="1">
    <citation type="journal article" date="2013" name="Genome Biol. Evol.">
        <title>Genomes of Stigonematalean cyanobacteria (subsection V) and the evolution of oxygenic photosynthesis from prokaryotes to plastids.</title>
        <authorList>
            <person name="Dagan T."/>
            <person name="Roettger M."/>
            <person name="Stucken K."/>
            <person name="Landan G."/>
            <person name="Koch R."/>
            <person name="Major P."/>
            <person name="Gould S.B."/>
            <person name="Goremykin V.V."/>
            <person name="Rippka R."/>
            <person name="Tandeau de Marsac N."/>
            <person name="Gugger M."/>
            <person name="Lockhart P.J."/>
            <person name="Allen J.F."/>
            <person name="Brune I."/>
            <person name="Maus I."/>
            <person name="Puhler A."/>
            <person name="Martin W.F."/>
        </authorList>
    </citation>
    <scope>NUCLEOTIDE SEQUENCE [LARGE SCALE GENOMIC DNA]</scope>
    <source>
        <strain evidence="7 8">PCC 7110</strain>
    </source>
</reference>
<dbReference type="Pfam" id="PF25917">
    <property type="entry name" value="BSH_RND"/>
    <property type="match status" value="1"/>
</dbReference>
<dbReference type="PANTHER" id="PTHR32347">
    <property type="entry name" value="EFFLUX SYSTEM COMPONENT YKNX-RELATED"/>
    <property type="match status" value="1"/>
</dbReference>
<dbReference type="RefSeq" id="WP_051077011.1">
    <property type="nucleotide sequence ID" value="NZ_KQ976354.1"/>
</dbReference>
<evidence type="ECO:0000313" key="8">
    <source>
        <dbReference type="Proteomes" id="UP000076925"/>
    </source>
</evidence>
<organism evidence="7 8">
    <name type="scientific">Scytonema hofmannii PCC 7110</name>
    <dbReference type="NCBI Taxonomy" id="128403"/>
    <lineage>
        <taxon>Bacteria</taxon>
        <taxon>Bacillati</taxon>
        <taxon>Cyanobacteriota</taxon>
        <taxon>Cyanophyceae</taxon>
        <taxon>Nostocales</taxon>
        <taxon>Scytonemataceae</taxon>
        <taxon>Scytonema</taxon>
    </lineage>
</organism>
<comment type="caution">
    <text evidence="7">The sequence shown here is derived from an EMBL/GenBank/DDBJ whole genome shotgun (WGS) entry which is preliminary data.</text>
</comment>
<evidence type="ECO:0000256" key="1">
    <source>
        <dbReference type="ARBA" id="ARBA00004196"/>
    </source>
</evidence>
<evidence type="ECO:0000256" key="4">
    <source>
        <dbReference type="SAM" id="Phobius"/>
    </source>
</evidence>
<dbReference type="InterPro" id="IPR058625">
    <property type="entry name" value="MdtA-like_BSH"/>
</dbReference>
<evidence type="ECO:0000313" key="7">
    <source>
        <dbReference type="EMBL" id="KYC43993.1"/>
    </source>
</evidence>
<feature type="transmembrane region" description="Helical" evidence="4">
    <location>
        <begin position="12"/>
        <end position="33"/>
    </location>
</feature>
<keyword evidence="4" id="KW-1133">Transmembrane helix</keyword>
<dbReference type="Gene3D" id="1.10.287.470">
    <property type="entry name" value="Helix hairpin bin"/>
    <property type="match status" value="1"/>
</dbReference>
<dbReference type="Gene3D" id="2.40.50.100">
    <property type="match status" value="1"/>
</dbReference>
<keyword evidence="4" id="KW-0812">Transmembrane</keyword>
<protein>
    <submittedName>
        <fullName evidence="7">Secretion protein HlyD</fullName>
    </submittedName>
</protein>
<dbReference type="InterPro" id="IPR058792">
    <property type="entry name" value="Beta-barrel_RND_2"/>
</dbReference>
<proteinExistence type="predicted"/>
<keyword evidence="8" id="KW-1185">Reference proteome</keyword>
<dbReference type="InterPro" id="IPR050465">
    <property type="entry name" value="UPF0194_transport"/>
</dbReference>